<proteinExistence type="predicted"/>
<reference evidence="1" key="2">
    <citation type="submission" date="2012-05" db="EMBL/GenBank/DDBJ databases">
        <title>The Genome Annotation of Fusarium oxysporum PHW808.</title>
        <authorList>
            <consortium name="The Broad Institute Genomics Platform"/>
            <person name="Ma L.-J."/>
            <person name="Corby-Kistler H."/>
            <person name="Broz K."/>
            <person name="Gale L.R."/>
            <person name="Jonkers W."/>
            <person name="O'Donnell K."/>
            <person name="Ploetz R."/>
            <person name="Steinberg C."/>
            <person name="Schwartz D.C."/>
            <person name="VanEtten H."/>
            <person name="Zhou S."/>
            <person name="Young S.K."/>
            <person name="Zeng Q."/>
            <person name="Gargeya S."/>
            <person name="Fitzgerald M."/>
            <person name="Abouelleil A."/>
            <person name="Alvarado L."/>
            <person name="Chapman S.B."/>
            <person name="Gainer-Dewar J."/>
            <person name="Goldberg J."/>
            <person name="Griggs A."/>
            <person name="Gujja S."/>
            <person name="Hansen M."/>
            <person name="Howarth C."/>
            <person name="Imamovic A."/>
            <person name="Ireland A."/>
            <person name="Larimer J."/>
            <person name="McCowan C."/>
            <person name="Murphy C."/>
            <person name="Pearson M."/>
            <person name="Poon T.W."/>
            <person name="Priest M."/>
            <person name="Roberts A."/>
            <person name="Saif S."/>
            <person name="Shea T."/>
            <person name="Sykes S."/>
            <person name="Wortman J."/>
            <person name="Nusbaum C."/>
            <person name="Birren B."/>
        </authorList>
    </citation>
    <scope>NUCLEOTIDE SEQUENCE</scope>
    <source>
        <strain evidence="1">54008</strain>
    </source>
</reference>
<name>X0IAZ6_FUSOX</name>
<accession>X0IAZ6</accession>
<organism evidence="1">
    <name type="scientific">Fusarium oxysporum f. sp. conglutinans race 2 54008</name>
    <dbReference type="NCBI Taxonomy" id="1089457"/>
    <lineage>
        <taxon>Eukaryota</taxon>
        <taxon>Fungi</taxon>
        <taxon>Dikarya</taxon>
        <taxon>Ascomycota</taxon>
        <taxon>Pezizomycotina</taxon>
        <taxon>Sordariomycetes</taxon>
        <taxon>Hypocreomycetidae</taxon>
        <taxon>Hypocreales</taxon>
        <taxon>Nectriaceae</taxon>
        <taxon>Fusarium</taxon>
        <taxon>Fusarium oxysporum species complex</taxon>
    </lineage>
</organism>
<dbReference type="EMBL" id="JH658825">
    <property type="protein sequence ID" value="EXL81266.1"/>
    <property type="molecule type" value="Genomic_DNA"/>
</dbReference>
<reference evidence="1" key="1">
    <citation type="submission" date="2011-11" db="EMBL/GenBank/DDBJ databases">
        <title>The Genome Sequence of Fusarium oxysporum PHW808.</title>
        <authorList>
            <consortium name="The Broad Institute Genome Sequencing Platform"/>
            <person name="Ma L.-J."/>
            <person name="Gale L.R."/>
            <person name="Schwartz D.C."/>
            <person name="Zhou S."/>
            <person name="Corby-Kistler H."/>
            <person name="Young S.K."/>
            <person name="Zeng Q."/>
            <person name="Gargeya S."/>
            <person name="Fitzgerald M."/>
            <person name="Haas B."/>
            <person name="Abouelleil A."/>
            <person name="Alvarado L."/>
            <person name="Arachchi H.M."/>
            <person name="Berlin A."/>
            <person name="Brown A."/>
            <person name="Chapman S.B."/>
            <person name="Chen Z."/>
            <person name="Dunbar C."/>
            <person name="Freedman E."/>
            <person name="Gearin G."/>
            <person name="Goldberg J."/>
            <person name="Griggs A."/>
            <person name="Gujja S."/>
            <person name="Heiman D."/>
            <person name="Howarth C."/>
            <person name="Larson L."/>
            <person name="Lui A."/>
            <person name="MacDonald P.J.P."/>
            <person name="Montmayeur A."/>
            <person name="Murphy C."/>
            <person name="Neiman D."/>
            <person name="Pearson M."/>
            <person name="Priest M."/>
            <person name="Roberts A."/>
            <person name="Saif S."/>
            <person name="Shea T."/>
            <person name="Shenoy N."/>
            <person name="Sisk P."/>
            <person name="Stolte C."/>
            <person name="Sykes S."/>
            <person name="Wortman J."/>
            <person name="Nusbaum C."/>
            <person name="Birren B."/>
        </authorList>
    </citation>
    <scope>NUCLEOTIDE SEQUENCE [LARGE SCALE GENOMIC DNA]</scope>
    <source>
        <strain evidence="1">54008</strain>
    </source>
</reference>
<evidence type="ECO:0000313" key="1">
    <source>
        <dbReference type="EMBL" id="EXL81266.1"/>
    </source>
</evidence>
<protein>
    <submittedName>
        <fullName evidence="1">Uncharacterized protein</fullName>
    </submittedName>
</protein>
<gene>
    <name evidence="1" type="ORF">FOPG_05588</name>
</gene>
<dbReference type="HOGENOM" id="CLU_3359762_0_0_1"/>
<sequence>MSIFIKHRPSYTTPGTWILVLVQGLGARRSTEAAKR</sequence>
<dbReference type="AlphaFoldDB" id="X0IAZ6"/>
<dbReference type="Proteomes" id="UP000030676">
    <property type="component" value="Unassembled WGS sequence"/>
</dbReference>